<sequence length="163" mass="18538">MSEATLLSIAFFLICVLFIMLLIAFTKIINIQKRLADVSPKDLYPFMEELRELVIESERIADKLEDAIAKKEELLEDISTLAEDKIKRLESIQVPDEKPVLKQYFAMQKQQAASAEAPYRTEPQTMRDKIAELIRAGLPDTEIASRLGISTTEVQIVRKLDIA</sequence>
<proteinExistence type="predicted"/>
<organism evidence="3 4">
    <name type="scientific">Seleniivibrio woodruffii</name>
    <dbReference type="NCBI Taxonomy" id="1078050"/>
    <lineage>
        <taxon>Bacteria</taxon>
        <taxon>Pseudomonadati</taxon>
        <taxon>Deferribacterota</taxon>
        <taxon>Deferribacteres</taxon>
        <taxon>Deferribacterales</taxon>
        <taxon>Geovibrionaceae</taxon>
        <taxon>Seleniivibrio</taxon>
    </lineage>
</organism>
<dbReference type="RefSeq" id="WP_132871280.1">
    <property type="nucleotide sequence ID" value="NZ_JAJUHT010000003.1"/>
</dbReference>
<evidence type="ECO:0000313" key="4">
    <source>
        <dbReference type="Proteomes" id="UP000294614"/>
    </source>
</evidence>
<dbReference type="EMBL" id="SMGG01000003">
    <property type="protein sequence ID" value="TCK61743.1"/>
    <property type="molecule type" value="Genomic_DNA"/>
</dbReference>
<dbReference type="OrthoDB" id="9804256at2"/>
<accession>A0A4R1KCP6</accession>
<dbReference type="Proteomes" id="UP000294614">
    <property type="component" value="Unassembled WGS sequence"/>
</dbReference>
<name>A0A4R1KCP6_9BACT</name>
<keyword evidence="1" id="KW-0175">Coiled coil</keyword>
<keyword evidence="2" id="KW-0812">Transmembrane</keyword>
<keyword evidence="4" id="KW-1185">Reference proteome</keyword>
<dbReference type="AlphaFoldDB" id="A0A4R1KCP6"/>
<evidence type="ECO:0000313" key="3">
    <source>
        <dbReference type="EMBL" id="TCK61743.1"/>
    </source>
</evidence>
<gene>
    <name evidence="3" type="ORF">C8D98_0249</name>
</gene>
<feature type="transmembrane region" description="Helical" evidence="2">
    <location>
        <begin position="6"/>
        <end position="25"/>
    </location>
</feature>
<feature type="coiled-coil region" evidence="1">
    <location>
        <begin position="47"/>
        <end position="84"/>
    </location>
</feature>
<keyword evidence="2" id="KW-1133">Transmembrane helix</keyword>
<reference evidence="3 4" key="1">
    <citation type="submission" date="2019-03" db="EMBL/GenBank/DDBJ databases">
        <title>Genomic Encyclopedia of Type Strains, Phase IV (KMG-IV): sequencing the most valuable type-strain genomes for metagenomic binning, comparative biology and taxonomic classification.</title>
        <authorList>
            <person name="Goeker M."/>
        </authorList>
    </citation>
    <scope>NUCLEOTIDE SEQUENCE [LARGE SCALE GENOMIC DNA]</scope>
    <source>
        <strain evidence="3 4">DSM 24984</strain>
    </source>
</reference>
<keyword evidence="2" id="KW-0472">Membrane</keyword>
<comment type="caution">
    <text evidence="3">The sequence shown here is derived from an EMBL/GenBank/DDBJ whole genome shotgun (WGS) entry which is preliminary data.</text>
</comment>
<evidence type="ECO:0000256" key="1">
    <source>
        <dbReference type="SAM" id="Coils"/>
    </source>
</evidence>
<evidence type="ECO:0000256" key="2">
    <source>
        <dbReference type="SAM" id="Phobius"/>
    </source>
</evidence>
<protein>
    <submittedName>
        <fullName evidence="3">Uncharacterized protein</fullName>
    </submittedName>
</protein>